<dbReference type="GO" id="GO:0004148">
    <property type="term" value="F:dihydrolipoyl dehydrogenase (NADH) activity"/>
    <property type="evidence" value="ECO:0007669"/>
    <property type="project" value="TreeGrafter"/>
</dbReference>
<evidence type="ECO:0000256" key="1">
    <source>
        <dbReference type="ARBA" id="ARBA00007532"/>
    </source>
</evidence>
<dbReference type="Pfam" id="PF02852">
    <property type="entry name" value="Pyr_redox_dim"/>
    <property type="match status" value="1"/>
</dbReference>
<dbReference type="PRINTS" id="PR00411">
    <property type="entry name" value="PNDRDTASEI"/>
</dbReference>
<feature type="binding site" evidence="5">
    <location>
        <position position="272"/>
    </location>
    <ligand>
        <name>NAD(+)</name>
        <dbReference type="ChEBI" id="CHEBI:57540"/>
    </ligand>
</feature>
<evidence type="ECO:0000259" key="8">
    <source>
        <dbReference type="Pfam" id="PF07992"/>
    </source>
</evidence>
<protein>
    <submittedName>
        <fullName evidence="9">Pyridine nucleotide-disulfide oxidoreductase</fullName>
    </submittedName>
</protein>
<feature type="domain" description="Pyridine nucleotide-disulphide oxidoreductase dimerisation" evidence="7">
    <location>
        <begin position="369"/>
        <end position="475"/>
    </location>
</feature>
<feature type="binding site" evidence="5">
    <location>
        <position position="118"/>
    </location>
    <ligand>
        <name>FAD</name>
        <dbReference type="ChEBI" id="CHEBI:57692"/>
    </ligand>
</feature>
<evidence type="ECO:0000256" key="5">
    <source>
        <dbReference type="PIRSR" id="PIRSR000350-3"/>
    </source>
</evidence>
<dbReference type="PANTHER" id="PTHR22912:SF151">
    <property type="entry name" value="DIHYDROLIPOYL DEHYDROGENASE, MITOCHONDRIAL"/>
    <property type="match status" value="1"/>
</dbReference>
<keyword evidence="2" id="KW-0285">Flavoprotein</keyword>
<comment type="similarity">
    <text evidence="1">Belongs to the class-I pyridine nucleotide-disulfide oxidoreductase family.</text>
</comment>
<dbReference type="PIRSF" id="PIRSF000350">
    <property type="entry name" value="Mercury_reductase_MerA"/>
    <property type="match status" value="1"/>
</dbReference>
<evidence type="ECO:0000313" key="10">
    <source>
        <dbReference type="Proteomes" id="UP000077071"/>
    </source>
</evidence>
<proteinExistence type="inferred from homology"/>
<sequence length="487" mass="50336">MSSTTTDEFDVIVIGAGPVGENLADRAVQGGLTAAVVESELVGGECSYWACMPSKALLRPPMALRAARDLPGAAEAVSGGVDVAALLARRDSFTSHFDDHGQVQWLEGAGIELVRGHGRLSGEREVTVTGPDGEVRVLRARSAVAVATGTTAVVPDIPGLRAASPWTSREATSAEEVPPRLVVIGGGVVATEMATAYAGMGSSVTLVARSGLLAPFEPFAGELVGDALRGLGVDLRLGDSPSSVGRRSDGTVAVTLEGGDVIEADQVLAATGRAPHTRDIGLETVGLEPGSSLTVDDTMLVLAADGTPLSGDRPWLYGVGDVNRRALLTHQGKYQARAAGDVIVARSTGAEVQDAPWGAHVATADHEAVPQVVFTDPEVASIGLTAEAAEKAGYRTRVVDYEIGSVAGAALAADGYTGTARMVVDEDRKVVLGVTFVGKEVGELIHSATIAVVGEVPLSRLWHAVPSYPTISEVWLRLLETYGRDSA</sequence>
<evidence type="ECO:0000259" key="7">
    <source>
        <dbReference type="Pfam" id="PF02852"/>
    </source>
</evidence>
<comment type="cofactor">
    <cofactor evidence="5">
        <name>FAD</name>
        <dbReference type="ChEBI" id="CHEBI:57692"/>
    </cofactor>
    <text evidence="5">Binds 1 FAD per subunit.</text>
</comment>
<dbReference type="InterPro" id="IPR036188">
    <property type="entry name" value="FAD/NAD-bd_sf"/>
</dbReference>
<dbReference type="InterPro" id="IPR004099">
    <property type="entry name" value="Pyr_nucl-diS_OxRdtase_dimer"/>
</dbReference>
<reference evidence="9 10" key="1">
    <citation type="submission" date="2016-05" db="EMBL/GenBank/DDBJ databases">
        <title>Complete genome sequence of Rathayibacter tritici NCPPB 1953.</title>
        <authorList>
            <person name="Park J."/>
            <person name="Lee H.-H."/>
            <person name="Lee S.-W."/>
            <person name="Seo Y.-S."/>
        </authorList>
    </citation>
    <scope>NUCLEOTIDE SEQUENCE [LARGE SCALE GENOMIC DNA]</scope>
    <source>
        <strain evidence="9 10">NCPPB 1953</strain>
    </source>
</reference>
<feature type="binding site" evidence="5">
    <location>
        <position position="321"/>
    </location>
    <ligand>
        <name>FAD</name>
        <dbReference type="ChEBI" id="CHEBI:57692"/>
    </ligand>
</feature>
<evidence type="ECO:0000313" key="9">
    <source>
        <dbReference type="EMBL" id="AND15991.1"/>
    </source>
</evidence>
<dbReference type="InterPro" id="IPR050151">
    <property type="entry name" value="Class-I_Pyr_Nuc-Dis_Oxidored"/>
</dbReference>
<dbReference type="EMBL" id="CP015515">
    <property type="protein sequence ID" value="AND15991.1"/>
    <property type="molecule type" value="Genomic_DNA"/>
</dbReference>
<dbReference type="SUPFAM" id="SSF51905">
    <property type="entry name" value="FAD/NAD(P)-binding domain"/>
    <property type="match status" value="1"/>
</dbReference>
<dbReference type="Proteomes" id="UP000077071">
    <property type="component" value="Chromosome"/>
</dbReference>
<gene>
    <name evidence="9" type="ORF">A6122_0838</name>
</gene>
<name>A0A161JNW1_9MICO</name>
<dbReference type="KEGG" id="rtn:A6122_0838"/>
<keyword evidence="3 5" id="KW-0274">FAD</keyword>
<dbReference type="GO" id="GO:0006103">
    <property type="term" value="P:2-oxoglutarate metabolic process"/>
    <property type="evidence" value="ECO:0007669"/>
    <property type="project" value="TreeGrafter"/>
</dbReference>
<dbReference type="InterPro" id="IPR001100">
    <property type="entry name" value="Pyr_nuc-diS_OxRdtase"/>
</dbReference>
<dbReference type="OrthoDB" id="9800167at2"/>
<evidence type="ECO:0000256" key="2">
    <source>
        <dbReference type="ARBA" id="ARBA00022630"/>
    </source>
</evidence>
<feature type="binding site" evidence="5">
    <location>
        <position position="55"/>
    </location>
    <ligand>
        <name>FAD</name>
        <dbReference type="ChEBI" id="CHEBI:57692"/>
    </ligand>
</feature>
<evidence type="ECO:0000256" key="4">
    <source>
        <dbReference type="ARBA" id="ARBA00023027"/>
    </source>
</evidence>
<dbReference type="PANTHER" id="PTHR22912">
    <property type="entry name" value="DISULFIDE OXIDOREDUCTASE"/>
    <property type="match status" value="1"/>
</dbReference>
<feature type="disulfide bond" description="Redox-active" evidence="6">
    <location>
        <begin position="46"/>
        <end position="51"/>
    </location>
</feature>
<organism evidence="9 10">
    <name type="scientific">Rathayibacter tritici</name>
    <dbReference type="NCBI Taxonomy" id="33888"/>
    <lineage>
        <taxon>Bacteria</taxon>
        <taxon>Bacillati</taxon>
        <taxon>Actinomycetota</taxon>
        <taxon>Actinomycetes</taxon>
        <taxon>Micrococcales</taxon>
        <taxon>Microbacteriaceae</taxon>
        <taxon>Rathayibacter</taxon>
    </lineage>
</organism>
<dbReference type="Gene3D" id="3.30.390.30">
    <property type="match status" value="1"/>
</dbReference>
<dbReference type="PATRIC" id="fig|33888.3.peg.933"/>
<feature type="binding site" evidence="5">
    <location>
        <begin position="185"/>
        <end position="192"/>
    </location>
    <ligand>
        <name>NAD(+)</name>
        <dbReference type="ChEBI" id="CHEBI:57540"/>
    </ligand>
</feature>
<evidence type="ECO:0000256" key="3">
    <source>
        <dbReference type="ARBA" id="ARBA00022827"/>
    </source>
</evidence>
<dbReference type="STRING" id="33888.A6122_0838"/>
<keyword evidence="5" id="KW-0547">Nucleotide-binding</keyword>
<evidence type="ECO:0000256" key="6">
    <source>
        <dbReference type="PIRSR" id="PIRSR000350-4"/>
    </source>
</evidence>
<keyword evidence="10" id="KW-1185">Reference proteome</keyword>
<keyword evidence="4 5" id="KW-0520">NAD</keyword>
<dbReference type="InterPro" id="IPR016156">
    <property type="entry name" value="FAD/NAD-linked_Rdtase_dimer_sf"/>
</dbReference>
<dbReference type="Pfam" id="PF07992">
    <property type="entry name" value="Pyr_redox_2"/>
    <property type="match status" value="1"/>
</dbReference>
<feature type="domain" description="FAD/NAD(P)-binding" evidence="8">
    <location>
        <begin position="9"/>
        <end position="330"/>
    </location>
</feature>
<dbReference type="SUPFAM" id="SSF55424">
    <property type="entry name" value="FAD/NAD-linked reductases, dimerisation (C-terminal) domain"/>
    <property type="match status" value="1"/>
</dbReference>
<dbReference type="InterPro" id="IPR023753">
    <property type="entry name" value="FAD/NAD-binding_dom"/>
</dbReference>
<dbReference type="Gene3D" id="3.50.50.60">
    <property type="entry name" value="FAD/NAD(P)-binding domain"/>
    <property type="match status" value="2"/>
</dbReference>
<dbReference type="RefSeq" id="WP_068252002.1">
    <property type="nucleotide sequence ID" value="NZ_CP015515.1"/>
</dbReference>
<dbReference type="GO" id="GO:0050660">
    <property type="term" value="F:flavin adenine dinucleotide binding"/>
    <property type="evidence" value="ECO:0007669"/>
    <property type="project" value="TreeGrafter"/>
</dbReference>
<dbReference type="AlphaFoldDB" id="A0A161JNW1"/>
<dbReference type="PRINTS" id="PR00368">
    <property type="entry name" value="FADPNR"/>
</dbReference>
<accession>A0A161JNW1</accession>